<feature type="transmembrane region" description="Helical" evidence="1">
    <location>
        <begin position="40"/>
        <end position="58"/>
    </location>
</feature>
<comment type="caution">
    <text evidence="3">The sequence shown here is derived from an EMBL/GenBank/DDBJ whole genome shotgun (WGS) entry which is preliminary data.</text>
</comment>
<gene>
    <name evidence="3" type="ORF">A2024_11205</name>
</gene>
<feature type="transmembrane region" description="Helical" evidence="1">
    <location>
        <begin position="79"/>
        <end position="102"/>
    </location>
</feature>
<feature type="transmembrane region" description="Helical" evidence="1">
    <location>
        <begin position="108"/>
        <end position="129"/>
    </location>
</feature>
<dbReference type="SMART" id="SM00014">
    <property type="entry name" value="acidPPc"/>
    <property type="match status" value="1"/>
</dbReference>
<organism evidence="3 4">
    <name type="scientific">Candidatus Edwardsbacteria bacterium GWF2_54_11</name>
    <dbReference type="NCBI Taxonomy" id="1817851"/>
    <lineage>
        <taxon>Bacteria</taxon>
        <taxon>Candidatus Edwardsiibacteriota</taxon>
    </lineage>
</organism>
<proteinExistence type="predicted"/>
<dbReference type="SUPFAM" id="SSF48317">
    <property type="entry name" value="Acid phosphatase/Vanadium-dependent haloperoxidase"/>
    <property type="match status" value="1"/>
</dbReference>
<name>A0A1F5R450_9BACT</name>
<dbReference type="AlphaFoldDB" id="A0A1F5R450"/>
<dbReference type="Gene3D" id="1.20.144.10">
    <property type="entry name" value="Phosphatidic acid phosphatase type 2/haloperoxidase"/>
    <property type="match status" value="1"/>
</dbReference>
<dbReference type="Pfam" id="PF01569">
    <property type="entry name" value="PAP2"/>
    <property type="match status" value="1"/>
</dbReference>
<keyword evidence="1" id="KW-1133">Transmembrane helix</keyword>
<dbReference type="EMBL" id="MFFM01000043">
    <property type="protein sequence ID" value="OGF09247.1"/>
    <property type="molecule type" value="Genomic_DNA"/>
</dbReference>
<sequence>MILLTGLAAGLILFFLWLPNGARAAMFTALRANRTMVTMLVVFSLITVSLLWSAGRSLDTRIFLLFNLRGSHPKWLDRAMWLATQAGNMITAVILAVIFFIIKYRRLTVEIILGTLTLWLLVEVIKALTDRARPFMDHEKARVIGWRERGRSFPSGHTAQTFFLAMLISHWFHPGIWGTAALYAAAGLVGFTRMYVGAHYPRDVLGGAVLGSVWGILVRLVDPYWFGRF</sequence>
<feature type="transmembrane region" description="Helical" evidence="1">
    <location>
        <begin position="175"/>
        <end position="192"/>
    </location>
</feature>
<feature type="domain" description="Phosphatidic acid phosphatase type 2/haloperoxidase" evidence="2">
    <location>
        <begin position="108"/>
        <end position="219"/>
    </location>
</feature>
<evidence type="ECO:0000256" key="1">
    <source>
        <dbReference type="SAM" id="Phobius"/>
    </source>
</evidence>
<evidence type="ECO:0000313" key="3">
    <source>
        <dbReference type="EMBL" id="OGF09247.1"/>
    </source>
</evidence>
<feature type="transmembrane region" description="Helical" evidence="1">
    <location>
        <begin position="204"/>
        <end position="226"/>
    </location>
</feature>
<reference evidence="3 4" key="1">
    <citation type="journal article" date="2016" name="Nat. Commun.">
        <title>Thousands of microbial genomes shed light on interconnected biogeochemical processes in an aquifer system.</title>
        <authorList>
            <person name="Anantharaman K."/>
            <person name="Brown C.T."/>
            <person name="Hug L.A."/>
            <person name="Sharon I."/>
            <person name="Castelle C.J."/>
            <person name="Probst A.J."/>
            <person name="Thomas B.C."/>
            <person name="Singh A."/>
            <person name="Wilkins M.J."/>
            <person name="Karaoz U."/>
            <person name="Brodie E.L."/>
            <person name="Williams K.H."/>
            <person name="Hubbard S.S."/>
            <person name="Banfield J.F."/>
        </authorList>
    </citation>
    <scope>NUCLEOTIDE SEQUENCE [LARGE SCALE GENOMIC DNA]</scope>
</reference>
<accession>A0A1F5R450</accession>
<dbReference type="Proteomes" id="UP000177230">
    <property type="component" value="Unassembled WGS sequence"/>
</dbReference>
<keyword evidence="1" id="KW-0812">Transmembrane</keyword>
<dbReference type="InterPro" id="IPR000326">
    <property type="entry name" value="PAP2/HPO"/>
</dbReference>
<keyword evidence="1" id="KW-0472">Membrane</keyword>
<evidence type="ECO:0000259" key="2">
    <source>
        <dbReference type="SMART" id="SM00014"/>
    </source>
</evidence>
<dbReference type="InterPro" id="IPR036938">
    <property type="entry name" value="PAP2/HPO_sf"/>
</dbReference>
<dbReference type="PANTHER" id="PTHR14969">
    <property type="entry name" value="SPHINGOSINE-1-PHOSPHATE PHOSPHOHYDROLASE"/>
    <property type="match status" value="1"/>
</dbReference>
<evidence type="ECO:0000313" key="4">
    <source>
        <dbReference type="Proteomes" id="UP000177230"/>
    </source>
</evidence>
<protein>
    <recommendedName>
        <fullName evidence="2">Phosphatidic acid phosphatase type 2/haloperoxidase domain-containing protein</fullName>
    </recommendedName>
</protein>
<dbReference type="PANTHER" id="PTHR14969:SF13">
    <property type="entry name" value="AT30094P"/>
    <property type="match status" value="1"/>
</dbReference>